<dbReference type="CDD" id="cd00082">
    <property type="entry name" value="HisKA"/>
    <property type="match status" value="1"/>
</dbReference>
<evidence type="ECO:0000256" key="8">
    <source>
        <dbReference type="ARBA" id="ARBA00022741"/>
    </source>
</evidence>
<keyword evidence="11 14" id="KW-1133">Transmembrane helix</keyword>
<proteinExistence type="predicted"/>
<reference evidence="17 18" key="1">
    <citation type="journal article" date="2015" name="J. Biotechnol.">
        <title>Complete genome sequence of a malodorant-producing acetogen, Clostridium scatologenes ATCC 25775(T).</title>
        <authorList>
            <person name="Zhu Z."/>
            <person name="Guo T."/>
            <person name="Zheng H."/>
            <person name="Song T."/>
            <person name="Ouyang P."/>
            <person name="Xie J."/>
        </authorList>
    </citation>
    <scope>NUCLEOTIDE SEQUENCE [LARGE SCALE GENOMIC DNA]</scope>
    <source>
        <strain evidence="17 18">ATCC 25775</strain>
    </source>
</reference>
<dbReference type="EC" id="2.7.13.3" evidence="3"/>
<keyword evidence="12" id="KW-0902">Two-component regulatory system</keyword>
<evidence type="ECO:0000256" key="6">
    <source>
        <dbReference type="ARBA" id="ARBA00022679"/>
    </source>
</evidence>
<evidence type="ECO:0000256" key="9">
    <source>
        <dbReference type="ARBA" id="ARBA00022777"/>
    </source>
</evidence>
<keyword evidence="8" id="KW-0547">Nucleotide-binding</keyword>
<protein>
    <recommendedName>
        <fullName evidence="3">histidine kinase</fullName>
        <ecNumber evidence="3">2.7.13.3</ecNumber>
    </recommendedName>
</protein>
<keyword evidence="5" id="KW-0597">Phosphoprotein</keyword>
<dbReference type="SMART" id="SM00304">
    <property type="entry name" value="HAMP"/>
    <property type="match status" value="1"/>
</dbReference>
<keyword evidence="7 14" id="KW-0812">Transmembrane</keyword>
<dbReference type="SUPFAM" id="SSF158472">
    <property type="entry name" value="HAMP domain-like"/>
    <property type="match status" value="1"/>
</dbReference>
<feature type="transmembrane region" description="Helical" evidence="14">
    <location>
        <begin position="203"/>
        <end position="225"/>
    </location>
</feature>
<feature type="transmembrane region" description="Helical" evidence="14">
    <location>
        <begin position="21"/>
        <end position="38"/>
    </location>
</feature>
<evidence type="ECO:0000256" key="4">
    <source>
        <dbReference type="ARBA" id="ARBA00022475"/>
    </source>
</evidence>
<dbReference type="Proteomes" id="UP000033115">
    <property type="component" value="Chromosome"/>
</dbReference>
<keyword evidence="4" id="KW-1003">Cell membrane</keyword>
<comment type="catalytic activity">
    <reaction evidence="1">
        <text>ATP + protein L-histidine = ADP + protein N-phospho-L-histidine.</text>
        <dbReference type="EC" id="2.7.13.3"/>
    </reaction>
</comment>
<dbReference type="Gene3D" id="6.10.340.10">
    <property type="match status" value="1"/>
</dbReference>
<comment type="subcellular location">
    <subcellularLocation>
        <location evidence="2">Cell membrane</location>
        <topology evidence="2">Multi-pass membrane protein</topology>
    </subcellularLocation>
</comment>
<keyword evidence="6" id="KW-0808">Transferase</keyword>
<dbReference type="InterPro" id="IPR036097">
    <property type="entry name" value="HisK_dim/P_sf"/>
</dbReference>
<dbReference type="SMART" id="SM00387">
    <property type="entry name" value="HATPase_c"/>
    <property type="match status" value="1"/>
</dbReference>
<dbReference type="FunFam" id="1.10.287.130:FF:000001">
    <property type="entry name" value="Two-component sensor histidine kinase"/>
    <property type="match status" value="1"/>
</dbReference>
<keyword evidence="18" id="KW-1185">Reference proteome</keyword>
<dbReference type="GO" id="GO:0000155">
    <property type="term" value="F:phosphorelay sensor kinase activity"/>
    <property type="evidence" value="ECO:0007669"/>
    <property type="project" value="InterPro"/>
</dbReference>
<dbReference type="Gene3D" id="3.30.565.10">
    <property type="entry name" value="Histidine kinase-like ATPase, C-terminal domain"/>
    <property type="match status" value="1"/>
</dbReference>
<accession>A0A0E3JWL1</accession>
<feature type="domain" description="Histidine kinase" evidence="15">
    <location>
        <begin position="294"/>
        <end position="513"/>
    </location>
</feature>
<evidence type="ECO:0000256" key="7">
    <source>
        <dbReference type="ARBA" id="ARBA00022692"/>
    </source>
</evidence>
<dbReference type="PRINTS" id="PR00344">
    <property type="entry name" value="BCTRLSENSOR"/>
</dbReference>
<evidence type="ECO:0000259" key="15">
    <source>
        <dbReference type="PROSITE" id="PS50109"/>
    </source>
</evidence>
<dbReference type="Pfam" id="PF00512">
    <property type="entry name" value="HisKA"/>
    <property type="match status" value="1"/>
</dbReference>
<dbReference type="Pfam" id="PF00672">
    <property type="entry name" value="HAMP"/>
    <property type="match status" value="1"/>
</dbReference>
<dbReference type="GO" id="GO:0005524">
    <property type="term" value="F:ATP binding"/>
    <property type="evidence" value="ECO:0007669"/>
    <property type="project" value="UniProtKB-KW"/>
</dbReference>
<keyword evidence="13 14" id="KW-0472">Membrane</keyword>
<evidence type="ECO:0000256" key="14">
    <source>
        <dbReference type="SAM" id="Phobius"/>
    </source>
</evidence>
<evidence type="ECO:0000256" key="1">
    <source>
        <dbReference type="ARBA" id="ARBA00000085"/>
    </source>
</evidence>
<dbReference type="Gene3D" id="1.10.287.130">
    <property type="match status" value="1"/>
</dbReference>
<dbReference type="PROSITE" id="PS50109">
    <property type="entry name" value="HIS_KIN"/>
    <property type="match status" value="1"/>
</dbReference>
<dbReference type="SUPFAM" id="SSF47384">
    <property type="entry name" value="Homodimeric domain of signal transducing histidine kinase"/>
    <property type="match status" value="1"/>
</dbReference>
<organism evidence="17 18">
    <name type="scientific">Clostridium scatologenes</name>
    <dbReference type="NCBI Taxonomy" id="1548"/>
    <lineage>
        <taxon>Bacteria</taxon>
        <taxon>Bacillati</taxon>
        <taxon>Bacillota</taxon>
        <taxon>Clostridia</taxon>
        <taxon>Eubacteriales</taxon>
        <taxon>Clostridiaceae</taxon>
        <taxon>Clostridium</taxon>
    </lineage>
</organism>
<gene>
    <name evidence="17" type="ORF">CSCA_0155</name>
</gene>
<feature type="domain" description="HAMP" evidence="16">
    <location>
        <begin position="226"/>
        <end position="279"/>
    </location>
</feature>
<dbReference type="SUPFAM" id="SSF55874">
    <property type="entry name" value="ATPase domain of HSP90 chaperone/DNA topoisomerase II/histidine kinase"/>
    <property type="match status" value="1"/>
</dbReference>
<dbReference type="InterPro" id="IPR050398">
    <property type="entry name" value="HssS/ArlS-like"/>
</dbReference>
<dbReference type="InterPro" id="IPR036890">
    <property type="entry name" value="HATPase_C_sf"/>
</dbReference>
<name>A0A0E3JWL1_CLOSL</name>
<keyword evidence="9 17" id="KW-0418">Kinase</keyword>
<evidence type="ECO:0000256" key="3">
    <source>
        <dbReference type="ARBA" id="ARBA00012438"/>
    </source>
</evidence>
<dbReference type="CDD" id="cd06225">
    <property type="entry name" value="HAMP"/>
    <property type="match status" value="1"/>
</dbReference>
<dbReference type="InterPro" id="IPR004358">
    <property type="entry name" value="Sig_transdc_His_kin-like_C"/>
</dbReference>
<dbReference type="SMART" id="SM00388">
    <property type="entry name" value="HisKA"/>
    <property type="match status" value="1"/>
</dbReference>
<evidence type="ECO:0000259" key="16">
    <source>
        <dbReference type="PROSITE" id="PS50885"/>
    </source>
</evidence>
<evidence type="ECO:0000256" key="13">
    <source>
        <dbReference type="ARBA" id="ARBA00023136"/>
    </source>
</evidence>
<dbReference type="InterPro" id="IPR003661">
    <property type="entry name" value="HisK_dim/P_dom"/>
</dbReference>
<dbReference type="FunFam" id="3.30.565.10:FF:000006">
    <property type="entry name" value="Sensor histidine kinase WalK"/>
    <property type="match status" value="1"/>
</dbReference>
<dbReference type="EMBL" id="CP009933">
    <property type="protein sequence ID" value="AKA67280.1"/>
    <property type="molecule type" value="Genomic_DNA"/>
</dbReference>
<evidence type="ECO:0000256" key="2">
    <source>
        <dbReference type="ARBA" id="ARBA00004651"/>
    </source>
</evidence>
<dbReference type="PANTHER" id="PTHR45528">
    <property type="entry name" value="SENSOR HISTIDINE KINASE CPXA"/>
    <property type="match status" value="1"/>
</dbReference>
<dbReference type="HOGENOM" id="CLU_000445_89_6_9"/>
<dbReference type="InterPro" id="IPR005467">
    <property type="entry name" value="His_kinase_dom"/>
</dbReference>
<dbReference type="InterPro" id="IPR003594">
    <property type="entry name" value="HATPase_dom"/>
</dbReference>
<dbReference type="CDD" id="cd00075">
    <property type="entry name" value="HATPase"/>
    <property type="match status" value="1"/>
</dbReference>
<dbReference type="Pfam" id="PF02518">
    <property type="entry name" value="HATPase_c"/>
    <property type="match status" value="1"/>
</dbReference>
<evidence type="ECO:0000313" key="17">
    <source>
        <dbReference type="EMBL" id="AKA67280.1"/>
    </source>
</evidence>
<dbReference type="PROSITE" id="PS50885">
    <property type="entry name" value="HAMP"/>
    <property type="match status" value="1"/>
</dbReference>
<evidence type="ECO:0000313" key="18">
    <source>
        <dbReference type="Proteomes" id="UP000033115"/>
    </source>
</evidence>
<dbReference type="InterPro" id="IPR003660">
    <property type="entry name" value="HAMP_dom"/>
</dbReference>
<sequence length="521" mass="59654">MKSKFNIIKTQSLQWKLLSRFFLILMFLLLIMESYQYITMKKYLYKSNEEVLEYRFRNVPISDVKKIQTSKDLAENSSMLLEKMLDANISASIIDNNGNVIASDSKSKNLEMHKNPNYNLDKHEGDGDNKVKYPISIPKLPQDFYIKQIRKNGNLDGYILARDENKNLQIIILRKLGNENSSAGLVQLSTSAGPVEDILLKQVYTYICASILVLIVGALLGLTIFKYTLKPLHNVTNTVKKINADELNTRLTLETGQIEIDTLSKAFNDMLQRIEISFEQEQYIKEKMRQFISDASHELRTPLTSIHGFVEVLLRGAAKDEKKLNLALNSILIESERLTKLVNDLLLLTRLERKVPVEMKKENISHIVEEVYPQLQILAKERKLLLQLEDNLFITGNRNQFKQVIFNLVQNAVHHTDEKNGVINISTSLIEECKNKFIVLKISDNGTGIPKEQLNSIFDRFFRSESHRSRKQGGYGLGLSIVKSIIEAHDGKIEVVSDLGLGATFIIYLKPFVETNYKKTR</sequence>
<dbReference type="KEGG" id="csq:CSCA_0155"/>
<dbReference type="RefSeq" id="WP_029162425.1">
    <property type="nucleotide sequence ID" value="NZ_CP009933.1"/>
</dbReference>
<dbReference type="AlphaFoldDB" id="A0A0E3JWL1"/>
<keyword evidence="10" id="KW-0067">ATP-binding</keyword>
<dbReference type="PANTHER" id="PTHR45528:SF1">
    <property type="entry name" value="SENSOR HISTIDINE KINASE CPXA"/>
    <property type="match status" value="1"/>
</dbReference>
<dbReference type="STRING" id="1548.CSCA_0155"/>
<evidence type="ECO:0000256" key="5">
    <source>
        <dbReference type="ARBA" id="ARBA00022553"/>
    </source>
</evidence>
<evidence type="ECO:0000256" key="11">
    <source>
        <dbReference type="ARBA" id="ARBA00022989"/>
    </source>
</evidence>
<evidence type="ECO:0000256" key="12">
    <source>
        <dbReference type="ARBA" id="ARBA00023012"/>
    </source>
</evidence>
<dbReference type="GO" id="GO:0005886">
    <property type="term" value="C:plasma membrane"/>
    <property type="evidence" value="ECO:0007669"/>
    <property type="project" value="UniProtKB-SubCell"/>
</dbReference>
<evidence type="ECO:0000256" key="10">
    <source>
        <dbReference type="ARBA" id="ARBA00022840"/>
    </source>
</evidence>